<dbReference type="GO" id="GO:0003677">
    <property type="term" value="F:DNA binding"/>
    <property type="evidence" value="ECO:0007669"/>
    <property type="project" value="UniProtKB-KW"/>
</dbReference>
<dbReference type="SUPFAM" id="SSF55781">
    <property type="entry name" value="GAF domain-like"/>
    <property type="match status" value="1"/>
</dbReference>
<dbReference type="InterPro" id="IPR036390">
    <property type="entry name" value="WH_DNA-bd_sf"/>
</dbReference>
<keyword evidence="1" id="KW-0805">Transcription regulation</keyword>
<dbReference type="InterPro" id="IPR005471">
    <property type="entry name" value="Tscrpt_reg_IclR_N"/>
</dbReference>
<name>A0A3R9EM55_ACIHA</name>
<dbReference type="Pfam" id="PF01614">
    <property type="entry name" value="IclR_C"/>
    <property type="match status" value="1"/>
</dbReference>
<reference evidence="4 5" key="1">
    <citation type="submission" date="2018-08" db="EMBL/GenBank/DDBJ databases">
        <title>Analysis of the genomic diversity of Mexican Acinetobacter haemolyticus clinical isolates.</title>
        <authorList>
            <person name="Castro-Jaimes S."/>
            <person name="Cevallos M.A."/>
        </authorList>
    </citation>
    <scope>NUCLEOTIDE SEQUENCE [LARGE SCALE GENOMIC DNA]</scope>
    <source>
        <strain evidence="4 5">AN43</strain>
    </source>
</reference>
<dbReference type="RefSeq" id="WP_005091264.1">
    <property type="nucleotide sequence ID" value="NZ_BKQF01000027.1"/>
</dbReference>
<dbReference type="PANTHER" id="PTHR30136:SF34">
    <property type="entry name" value="TRANSCRIPTIONAL REGULATOR"/>
    <property type="match status" value="1"/>
</dbReference>
<evidence type="ECO:0000313" key="5">
    <source>
        <dbReference type="Proteomes" id="UP000463868"/>
    </source>
</evidence>
<gene>
    <name evidence="4" type="ORF">AhaeAN43_11720</name>
</gene>
<dbReference type="Pfam" id="PF09339">
    <property type="entry name" value="HTH_IclR"/>
    <property type="match status" value="1"/>
</dbReference>
<dbReference type="GO" id="GO:0003700">
    <property type="term" value="F:DNA-binding transcription factor activity"/>
    <property type="evidence" value="ECO:0007669"/>
    <property type="project" value="TreeGrafter"/>
</dbReference>
<dbReference type="GO" id="GO:0045893">
    <property type="term" value="P:positive regulation of DNA-templated transcription"/>
    <property type="evidence" value="ECO:0007669"/>
    <property type="project" value="InterPro"/>
</dbReference>
<evidence type="ECO:0000256" key="2">
    <source>
        <dbReference type="ARBA" id="ARBA00023125"/>
    </source>
</evidence>
<dbReference type="AlphaFoldDB" id="A0A3R9EM55"/>
<evidence type="ECO:0000313" key="4">
    <source>
        <dbReference type="EMBL" id="QHI13987.1"/>
    </source>
</evidence>
<proteinExistence type="predicted"/>
<dbReference type="EMBL" id="CP031976">
    <property type="protein sequence ID" value="QHI13987.1"/>
    <property type="molecule type" value="Genomic_DNA"/>
</dbReference>
<dbReference type="Gene3D" id="3.30.450.40">
    <property type="match status" value="1"/>
</dbReference>
<dbReference type="GO" id="GO:0045892">
    <property type="term" value="P:negative regulation of DNA-templated transcription"/>
    <property type="evidence" value="ECO:0007669"/>
    <property type="project" value="TreeGrafter"/>
</dbReference>
<protein>
    <submittedName>
        <fullName evidence="4">IclR family transcriptional regulator</fullName>
    </submittedName>
</protein>
<dbReference type="PANTHER" id="PTHR30136">
    <property type="entry name" value="HELIX-TURN-HELIX TRANSCRIPTIONAL REGULATOR, ICLR FAMILY"/>
    <property type="match status" value="1"/>
</dbReference>
<accession>A0A3R9EM55</accession>
<dbReference type="InterPro" id="IPR036388">
    <property type="entry name" value="WH-like_DNA-bd_sf"/>
</dbReference>
<keyword evidence="2" id="KW-0238">DNA-binding</keyword>
<evidence type="ECO:0000256" key="3">
    <source>
        <dbReference type="ARBA" id="ARBA00023163"/>
    </source>
</evidence>
<dbReference type="Proteomes" id="UP000463868">
    <property type="component" value="Chromosome"/>
</dbReference>
<dbReference type="InterPro" id="IPR029016">
    <property type="entry name" value="GAF-like_dom_sf"/>
</dbReference>
<dbReference type="SUPFAM" id="SSF46785">
    <property type="entry name" value="Winged helix' DNA-binding domain"/>
    <property type="match status" value="1"/>
</dbReference>
<dbReference type="InterPro" id="IPR014757">
    <property type="entry name" value="Tscrpt_reg_IclR_C"/>
</dbReference>
<dbReference type="InterPro" id="IPR050707">
    <property type="entry name" value="HTH_MetabolicPath_Reg"/>
</dbReference>
<dbReference type="GO" id="GO:0046278">
    <property type="term" value="P:3,4-dihydroxybenzoate metabolic process"/>
    <property type="evidence" value="ECO:0007669"/>
    <property type="project" value="InterPro"/>
</dbReference>
<dbReference type="PROSITE" id="PS51077">
    <property type="entry name" value="HTH_ICLR"/>
    <property type="match status" value="1"/>
</dbReference>
<keyword evidence="3" id="KW-0804">Transcription</keyword>
<dbReference type="InterPro" id="IPR012794">
    <property type="entry name" value="PcaR_PcaU"/>
</dbReference>
<evidence type="ECO:0000256" key="1">
    <source>
        <dbReference type="ARBA" id="ARBA00023015"/>
    </source>
</evidence>
<organism evidence="4 5">
    <name type="scientific">Acinetobacter haemolyticus</name>
    <dbReference type="NCBI Taxonomy" id="29430"/>
    <lineage>
        <taxon>Bacteria</taxon>
        <taxon>Pseudomonadati</taxon>
        <taxon>Pseudomonadota</taxon>
        <taxon>Gammaproteobacteria</taxon>
        <taxon>Moraxellales</taxon>
        <taxon>Moraxellaceae</taxon>
        <taxon>Acinetobacter</taxon>
    </lineage>
</organism>
<dbReference type="PROSITE" id="PS51078">
    <property type="entry name" value="ICLR_ED"/>
    <property type="match status" value="1"/>
</dbReference>
<dbReference type="NCBIfam" id="TIGR02431">
    <property type="entry name" value="pcaR_pcaU"/>
    <property type="match status" value="1"/>
</dbReference>
<sequence>MPHPDDYLQHPYLNEQIRQEDYIAGLGKGLSLLEAFGVDRQRLNVTQVAERTGISRTAARRYLKTLKYLGYLETDEHYYWLTHRVLRFSSSYLSSAHLPKITQSFLNLLCAQTTLTFSIVVLDENEVVPIARSYLPQQDNLRVSPFGMHLGHRLPAHATSTGKVLLAALSQEQQKLWVQKYGLKRLTAFTETNELAFLERLQHIASSDYCLSKEEHELGVIAIAVPVLNAQGQAIAALNCMSQTNRVQEDYLIQHVLPLLHNTANELRSMV</sequence>
<dbReference type="SMART" id="SM00346">
    <property type="entry name" value="HTH_ICLR"/>
    <property type="match status" value="1"/>
</dbReference>
<dbReference type="Gene3D" id="1.10.10.10">
    <property type="entry name" value="Winged helix-like DNA-binding domain superfamily/Winged helix DNA-binding domain"/>
    <property type="match status" value="1"/>
</dbReference>